<evidence type="ECO:0000259" key="1">
    <source>
        <dbReference type="Pfam" id="PF00535"/>
    </source>
</evidence>
<dbReference type="AlphaFoldDB" id="A0A2M7RGT0"/>
<protein>
    <recommendedName>
        <fullName evidence="1">Glycosyltransferase 2-like domain-containing protein</fullName>
    </recommendedName>
</protein>
<dbReference type="CDD" id="cd04186">
    <property type="entry name" value="GT_2_like_c"/>
    <property type="match status" value="1"/>
</dbReference>
<comment type="caution">
    <text evidence="2">The sequence shown here is derived from an EMBL/GenBank/DDBJ whole genome shotgun (WGS) entry which is preliminary data.</text>
</comment>
<dbReference type="Gene3D" id="3.90.550.10">
    <property type="entry name" value="Spore Coat Polysaccharide Biosynthesis Protein SpsA, Chain A"/>
    <property type="match status" value="1"/>
</dbReference>
<dbReference type="PANTHER" id="PTHR43179:SF7">
    <property type="entry name" value="RHAMNOSYLTRANSFERASE WBBL"/>
    <property type="match status" value="1"/>
</dbReference>
<dbReference type="SUPFAM" id="SSF53448">
    <property type="entry name" value="Nucleotide-diphospho-sugar transferases"/>
    <property type="match status" value="1"/>
</dbReference>
<feature type="domain" description="Glycosyltransferase 2-like" evidence="1">
    <location>
        <begin position="36"/>
        <end position="218"/>
    </location>
</feature>
<dbReference type="InterPro" id="IPR029044">
    <property type="entry name" value="Nucleotide-diphossugar_trans"/>
</dbReference>
<proteinExistence type="predicted"/>
<sequence length="281" mass="32145">MGIYYNIMLNKNPNSNHKYQQRGSQSASNGMKKSISIIIVTYNSARTVEKCLISIKAQQEVYAQTIVVDNASSDATVDKVSKLNPDYLIKRKTNGGFAMAANEGAKIATNHYLLFLNPDAELKEKAIWELVREMERDDQIALVGGKFVSKDGQPMVSFGNFPSVKTEIIQKLKLHKILPWSRYVAPSFLSKRLFQKTHPVDWVSGGFCLVRKSAFDEIKGFDENYFLYLEDIDLSKRIHNLGCQIIFCPKAVAVHHQRLSASEEERKYEKESLEYYRNKFK</sequence>
<dbReference type="PANTHER" id="PTHR43179">
    <property type="entry name" value="RHAMNOSYLTRANSFERASE WBBL"/>
    <property type="match status" value="1"/>
</dbReference>
<evidence type="ECO:0000313" key="2">
    <source>
        <dbReference type="EMBL" id="PIY95965.1"/>
    </source>
</evidence>
<reference evidence="2 3" key="1">
    <citation type="submission" date="2017-09" db="EMBL/GenBank/DDBJ databases">
        <title>Depth-based differentiation of microbial function through sediment-hosted aquifers and enrichment of novel symbionts in the deep terrestrial subsurface.</title>
        <authorList>
            <person name="Probst A.J."/>
            <person name="Ladd B."/>
            <person name="Jarett J.K."/>
            <person name="Geller-Mcgrath D.E."/>
            <person name="Sieber C.M."/>
            <person name="Emerson J.B."/>
            <person name="Anantharaman K."/>
            <person name="Thomas B.C."/>
            <person name="Malmstrom R."/>
            <person name="Stieglmeier M."/>
            <person name="Klingl A."/>
            <person name="Woyke T."/>
            <person name="Ryan C.M."/>
            <person name="Banfield J.F."/>
        </authorList>
    </citation>
    <scope>NUCLEOTIDE SEQUENCE [LARGE SCALE GENOMIC DNA]</scope>
    <source>
        <strain evidence="2">CG_4_10_14_0_8_um_filter_42_10</strain>
    </source>
</reference>
<dbReference type="InterPro" id="IPR001173">
    <property type="entry name" value="Glyco_trans_2-like"/>
</dbReference>
<gene>
    <name evidence="2" type="ORF">COY66_05515</name>
</gene>
<dbReference type="Proteomes" id="UP000230779">
    <property type="component" value="Unassembled WGS sequence"/>
</dbReference>
<organism evidence="2 3">
    <name type="scientific">Candidatus Kerfeldbacteria bacterium CG_4_10_14_0_8_um_filter_42_10</name>
    <dbReference type="NCBI Taxonomy" id="2014248"/>
    <lineage>
        <taxon>Bacteria</taxon>
        <taxon>Candidatus Kerfeldiibacteriota</taxon>
    </lineage>
</organism>
<evidence type="ECO:0000313" key="3">
    <source>
        <dbReference type="Proteomes" id="UP000230779"/>
    </source>
</evidence>
<dbReference type="EMBL" id="PFMD01000063">
    <property type="protein sequence ID" value="PIY95965.1"/>
    <property type="molecule type" value="Genomic_DNA"/>
</dbReference>
<accession>A0A2M7RGT0</accession>
<dbReference type="Pfam" id="PF00535">
    <property type="entry name" value="Glycos_transf_2"/>
    <property type="match status" value="1"/>
</dbReference>
<name>A0A2M7RGT0_9BACT</name>